<dbReference type="InterPro" id="IPR014001">
    <property type="entry name" value="Helicase_ATP-bd"/>
</dbReference>
<dbReference type="InterPro" id="IPR054712">
    <property type="entry name" value="Cas3-like_dom"/>
</dbReference>
<dbReference type="PROSITE" id="PS51194">
    <property type="entry name" value="HELICASE_CTER"/>
    <property type="match status" value="1"/>
</dbReference>
<dbReference type="Proteomes" id="UP000198847">
    <property type="component" value="Unassembled WGS sequence"/>
</dbReference>
<feature type="domain" description="HD Cas3-type" evidence="12">
    <location>
        <begin position="7"/>
        <end position="212"/>
    </location>
</feature>
<evidence type="ECO:0000259" key="11">
    <source>
        <dbReference type="PROSITE" id="PS51194"/>
    </source>
</evidence>
<dbReference type="InterPro" id="IPR027417">
    <property type="entry name" value="P-loop_NTPase"/>
</dbReference>
<dbReference type="SMART" id="SM00490">
    <property type="entry name" value="HELICc"/>
    <property type="match status" value="1"/>
</dbReference>
<dbReference type="NCBIfam" id="TIGR01596">
    <property type="entry name" value="cas3_HD"/>
    <property type="match status" value="1"/>
</dbReference>
<dbReference type="GO" id="GO:0004518">
    <property type="term" value="F:nuclease activity"/>
    <property type="evidence" value="ECO:0007669"/>
    <property type="project" value="UniProtKB-KW"/>
</dbReference>
<dbReference type="GO" id="GO:0046872">
    <property type="term" value="F:metal ion binding"/>
    <property type="evidence" value="ECO:0007669"/>
    <property type="project" value="UniProtKB-KW"/>
</dbReference>
<comment type="similarity">
    <text evidence="2">In the central section; belongs to the CRISPR-associated helicase Cas3 family.</text>
</comment>
<keyword evidence="8" id="KW-0067">ATP-binding</keyword>
<dbReference type="NCBIfam" id="TIGR01587">
    <property type="entry name" value="cas3_core"/>
    <property type="match status" value="1"/>
</dbReference>
<dbReference type="Pfam" id="PF22590">
    <property type="entry name" value="Cas3-like_C_2"/>
    <property type="match status" value="1"/>
</dbReference>
<evidence type="ECO:0000256" key="6">
    <source>
        <dbReference type="ARBA" id="ARBA00022801"/>
    </source>
</evidence>
<reference evidence="13 14" key="1">
    <citation type="submission" date="2016-10" db="EMBL/GenBank/DDBJ databases">
        <authorList>
            <person name="de Groot N.N."/>
        </authorList>
    </citation>
    <scope>NUCLEOTIDE SEQUENCE [LARGE SCALE GENOMIC DNA]</scope>
    <source>
        <strain evidence="13 14">DSM 13305</strain>
    </source>
</reference>
<comment type="similarity">
    <text evidence="1">In the N-terminal section; belongs to the CRISPR-associated nuclease Cas3-HD family.</text>
</comment>
<evidence type="ECO:0000256" key="8">
    <source>
        <dbReference type="ARBA" id="ARBA00022840"/>
    </source>
</evidence>
<dbReference type="EMBL" id="FODY01000009">
    <property type="protein sequence ID" value="SEP04878.1"/>
    <property type="molecule type" value="Genomic_DNA"/>
</dbReference>
<evidence type="ECO:0000313" key="13">
    <source>
        <dbReference type="EMBL" id="SEP04878.1"/>
    </source>
</evidence>
<dbReference type="PROSITE" id="PS51192">
    <property type="entry name" value="HELICASE_ATP_BIND_1"/>
    <property type="match status" value="1"/>
</dbReference>
<sequence length="782" mass="90575">MQLFCSHVKPDKPLFKHLREVVQYSKGYGDGALAAVHEIIGYAHDFGKYTTFFQDHLYGRKDWGELSHHGYLSALFGVYVWRKLGNDDDLVIALSIFSAILSHHGDLKPFSNREYLPDSFRRIQEREPVGSKMKTLEQQRRNMLQHVSIILEDYAQIGWASIVKEFLTQEDSLPETACFLRDKADEFQIDGDETAYFVHQVLYSALIAADKISAARLMPINVRQLSLEQLSQQKEALLKRNLVGKLDEMRNQIFNQVQAQIPIVWQKGKFFSITSPTGTGKTFTGFFAAKRLQKLLGGSYKIIYALPFTSIIDQNYQAIVNLHKAEPDFLKNESLYLLKHHHLSNTEYKNEAEDYRQDDAELLIENWDSGIVVTTFVQLLQSLIGQRNRMLKKYHVLTKSILLLDEVQAIPLEWYKLVNCVFQRMTEMYDCRILLMTATKPIFFDETVELLDNSEVYFAQMNRTCLRIELDERTVEEFCDFFITIWEPEKSCLIVANTINQSVEIYQQLQKQLENTHLYYLSTNIIPLQRRKVLEEVESVLKKQEKIILIATQVVEAGVDVDFDMVVRDLAPIDSIIQCAGRCNRHGDREGGDVYVVRIVREWEGKSFGTLVYGSSMIRAARAALEKAGTVIPEKEYGRLINIYYNKIKEIIANEQSDKVIEAMRTLDFSPEQGVGTFTLIDDQRDYVNLFVEWDETAQSLLVDLEKSLSLSDAKEKRNRMKDIGRQMQRYMISLPQTLAMRHEKKVIGYETLYVLGQGDIERYYDPITGIKRQDNFDMQCY</sequence>
<dbReference type="InterPro" id="IPR006483">
    <property type="entry name" value="CRISPR-assoc_Cas3_HD"/>
</dbReference>
<dbReference type="Pfam" id="PF00270">
    <property type="entry name" value="DEAD"/>
    <property type="match status" value="1"/>
</dbReference>
<proteinExistence type="inferred from homology"/>
<dbReference type="InterPro" id="IPR011545">
    <property type="entry name" value="DEAD/DEAH_box_helicase_dom"/>
</dbReference>
<dbReference type="Gene3D" id="3.40.50.300">
    <property type="entry name" value="P-loop containing nucleotide triphosphate hydrolases"/>
    <property type="match status" value="2"/>
</dbReference>
<dbReference type="Gene3D" id="1.10.3210.30">
    <property type="match status" value="1"/>
</dbReference>
<evidence type="ECO:0000256" key="9">
    <source>
        <dbReference type="ARBA" id="ARBA00023118"/>
    </source>
</evidence>
<dbReference type="PROSITE" id="PS51643">
    <property type="entry name" value="HD_CAS3"/>
    <property type="match status" value="1"/>
</dbReference>
<keyword evidence="4" id="KW-0479">Metal-binding</keyword>
<dbReference type="GO" id="GO:0003724">
    <property type="term" value="F:RNA helicase activity"/>
    <property type="evidence" value="ECO:0007669"/>
    <property type="project" value="TreeGrafter"/>
</dbReference>
<dbReference type="SMART" id="SM00487">
    <property type="entry name" value="DEXDc"/>
    <property type="match status" value="1"/>
</dbReference>
<keyword evidence="5" id="KW-0547">Nucleotide-binding</keyword>
<dbReference type="InterPro" id="IPR001650">
    <property type="entry name" value="Helicase_C-like"/>
</dbReference>
<evidence type="ECO:0000259" key="12">
    <source>
        <dbReference type="PROSITE" id="PS51643"/>
    </source>
</evidence>
<evidence type="ECO:0000256" key="5">
    <source>
        <dbReference type="ARBA" id="ARBA00022741"/>
    </source>
</evidence>
<evidence type="ECO:0000313" key="14">
    <source>
        <dbReference type="Proteomes" id="UP000198847"/>
    </source>
</evidence>
<evidence type="ECO:0000256" key="2">
    <source>
        <dbReference type="ARBA" id="ARBA00009046"/>
    </source>
</evidence>
<dbReference type="PANTHER" id="PTHR47963:SF9">
    <property type="entry name" value="CRISPR-ASSOCIATED ENDONUCLEASE_HELICASE CAS3"/>
    <property type="match status" value="1"/>
</dbReference>
<evidence type="ECO:0000259" key="10">
    <source>
        <dbReference type="PROSITE" id="PS51192"/>
    </source>
</evidence>
<evidence type="ECO:0000256" key="4">
    <source>
        <dbReference type="ARBA" id="ARBA00022723"/>
    </source>
</evidence>
<accession>A0A1H8UQN1</accession>
<keyword evidence="3" id="KW-0540">Nuclease</keyword>
<evidence type="ECO:0000256" key="1">
    <source>
        <dbReference type="ARBA" id="ARBA00006847"/>
    </source>
</evidence>
<dbReference type="InterPro" id="IPR038257">
    <property type="entry name" value="CRISPR-assoc_Cas3_HD_sf"/>
</dbReference>
<evidence type="ECO:0000256" key="7">
    <source>
        <dbReference type="ARBA" id="ARBA00022806"/>
    </source>
</evidence>
<keyword evidence="7" id="KW-0347">Helicase</keyword>
<dbReference type="InterPro" id="IPR006474">
    <property type="entry name" value="Helicase_Cas3_CRISPR-ass_core"/>
</dbReference>
<organism evidence="13 14">
    <name type="scientific">Propionispora vibrioides</name>
    <dbReference type="NCBI Taxonomy" id="112903"/>
    <lineage>
        <taxon>Bacteria</taxon>
        <taxon>Bacillati</taxon>
        <taxon>Bacillota</taxon>
        <taxon>Negativicutes</taxon>
        <taxon>Selenomonadales</taxon>
        <taxon>Sporomusaceae</taxon>
        <taxon>Propionispora</taxon>
    </lineage>
</organism>
<keyword evidence="9" id="KW-0051">Antiviral defense</keyword>
<dbReference type="GO" id="GO:0016787">
    <property type="term" value="F:hydrolase activity"/>
    <property type="evidence" value="ECO:0007669"/>
    <property type="project" value="UniProtKB-KW"/>
</dbReference>
<dbReference type="SUPFAM" id="SSF52540">
    <property type="entry name" value="P-loop containing nucleoside triphosphate hydrolases"/>
    <property type="match status" value="1"/>
</dbReference>
<dbReference type="InterPro" id="IPR050547">
    <property type="entry name" value="DEAD_box_RNA_helicases"/>
</dbReference>
<dbReference type="AlphaFoldDB" id="A0A1H8UQN1"/>
<keyword evidence="14" id="KW-1185">Reference proteome</keyword>
<protein>
    <submittedName>
        <fullName evidence="13">CRISPR-associated helicase, Cas3 family</fullName>
    </submittedName>
</protein>
<gene>
    <name evidence="13" type="ORF">SAMN04490178_10959</name>
</gene>
<dbReference type="RefSeq" id="WP_091746149.1">
    <property type="nucleotide sequence ID" value="NZ_FODY01000009.1"/>
</dbReference>
<dbReference type="GO" id="GO:0005524">
    <property type="term" value="F:ATP binding"/>
    <property type="evidence" value="ECO:0007669"/>
    <property type="project" value="UniProtKB-KW"/>
</dbReference>
<name>A0A1H8UQN1_9FIRM</name>
<feature type="domain" description="Helicase C-terminal" evidence="11">
    <location>
        <begin position="477"/>
        <end position="668"/>
    </location>
</feature>
<dbReference type="GO" id="GO:0051607">
    <property type="term" value="P:defense response to virus"/>
    <property type="evidence" value="ECO:0007669"/>
    <property type="project" value="UniProtKB-KW"/>
</dbReference>
<evidence type="ECO:0000256" key="3">
    <source>
        <dbReference type="ARBA" id="ARBA00022722"/>
    </source>
</evidence>
<feature type="domain" description="Helicase ATP-binding" evidence="10">
    <location>
        <begin position="262"/>
        <end position="458"/>
    </location>
</feature>
<dbReference type="OrthoDB" id="9810236at2"/>
<dbReference type="CDD" id="cd09641">
    <property type="entry name" value="Cas3''_I"/>
    <property type="match status" value="1"/>
</dbReference>
<keyword evidence="6" id="KW-0378">Hydrolase</keyword>
<dbReference type="PANTHER" id="PTHR47963">
    <property type="entry name" value="DEAD-BOX ATP-DEPENDENT RNA HELICASE 47, MITOCHONDRIAL"/>
    <property type="match status" value="1"/>
</dbReference>
<dbReference type="GO" id="GO:0003723">
    <property type="term" value="F:RNA binding"/>
    <property type="evidence" value="ECO:0007669"/>
    <property type="project" value="TreeGrafter"/>
</dbReference>
<dbReference type="STRING" id="112903.SAMN04490178_10959"/>